<dbReference type="PANTHER" id="PTHR38439:SF3">
    <property type="entry name" value="COPPER-RESISTANT CUPROPROTEIN COPI"/>
    <property type="match status" value="1"/>
</dbReference>
<reference evidence="4 5" key="1">
    <citation type="journal article" date="2019" name="Nat. Microbiol.">
        <title>Mediterranean grassland soil C-N compound turnover is dependent on rainfall and depth, and is mediated by genomically divergent microorganisms.</title>
        <authorList>
            <person name="Diamond S."/>
            <person name="Andeer P.F."/>
            <person name="Li Z."/>
            <person name="Crits-Christoph A."/>
            <person name="Burstein D."/>
            <person name="Anantharaman K."/>
            <person name="Lane K.R."/>
            <person name="Thomas B.C."/>
            <person name="Pan C."/>
            <person name="Northen T.R."/>
            <person name="Banfield J.F."/>
        </authorList>
    </citation>
    <scope>NUCLEOTIDE SEQUENCE [LARGE SCALE GENOMIC DNA]</scope>
    <source>
        <strain evidence="4">NP_4</strain>
    </source>
</reference>
<dbReference type="Gene3D" id="2.60.40.420">
    <property type="entry name" value="Cupredoxins - blue copper proteins"/>
    <property type="match status" value="1"/>
</dbReference>
<dbReference type="InterPro" id="IPR008972">
    <property type="entry name" value="Cupredoxin"/>
</dbReference>
<dbReference type="AlphaFoldDB" id="A0A537LCK5"/>
<dbReference type="Pfam" id="PF13473">
    <property type="entry name" value="Cupredoxin_1"/>
    <property type="match status" value="1"/>
</dbReference>
<protein>
    <recommendedName>
        <fullName evidence="3">EfeO-type cupredoxin-like domain-containing protein</fullName>
    </recommendedName>
</protein>
<accession>A0A537LCK5</accession>
<sequence length="169" mass="18263">MRQLGVVVMLIGVVLAWTGSAAASHTGWYFGSGGPRITVTMSEWKFTPATITLEAGKPVDIILENKGVLAHVFMVYTKPKQPLPSNASDRWEYVLANSYLSSPGEIMVYSRNEFIVAGTSISEITLEPGKKATLTFVPSKKGTFEFACLILGGGVDHYKSGMMGTLIVK</sequence>
<dbReference type="SUPFAM" id="SSF49503">
    <property type="entry name" value="Cupredoxins"/>
    <property type="match status" value="1"/>
</dbReference>
<dbReference type="InterPro" id="IPR050845">
    <property type="entry name" value="Cu-binding_ET"/>
</dbReference>
<dbReference type="PANTHER" id="PTHR38439">
    <property type="entry name" value="AURACYANIN-B"/>
    <property type="match status" value="1"/>
</dbReference>
<feature type="domain" description="EfeO-type cupredoxin-like" evidence="3">
    <location>
        <begin position="13"/>
        <end position="75"/>
    </location>
</feature>
<proteinExistence type="predicted"/>
<keyword evidence="1" id="KW-0479">Metal-binding</keyword>
<evidence type="ECO:0000256" key="1">
    <source>
        <dbReference type="ARBA" id="ARBA00022723"/>
    </source>
</evidence>
<dbReference type="InterPro" id="IPR028096">
    <property type="entry name" value="EfeO_Cupredoxin"/>
</dbReference>
<name>A0A537LCK5_9BACT</name>
<keyword evidence="2" id="KW-0186">Copper</keyword>
<evidence type="ECO:0000259" key="3">
    <source>
        <dbReference type="Pfam" id="PF13473"/>
    </source>
</evidence>
<dbReference type="GO" id="GO:0046872">
    <property type="term" value="F:metal ion binding"/>
    <property type="evidence" value="ECO:0007669"/>
    <property type="project" value="UniProtKB-KW"/>
</dbReference>
<evidence type="ECO:0000313" key="4">
    <source>
        <dbReference type="EMBL" id="TMJ05758.1"/>
    </source>
</evidence>
<organism evidence="4 5">
    <name type="scientific">Candidatus Segetimicrobium genomatis</name>
    <dbReference type="NCBI Taxonomy" id="2569760"/>
    <lineage>
        <taxon>Bacteria</taxon>
        <taxon>Bacillati</taxon>
        <taxon>Candidatus Sysuimicrobiota</taxon>
        <taxon>Candidatus Sysuimicrobiia</taxon>
        <taxon>Candidatus Sysuimicrobiales</taxon>
        <taxon>Candidatus Segetimicrobiaceae</taxon>
        <taxon>Candidatus Segetimicrobium</taxon>
    </lineage>
</organism>
<evidence type="ECO:0000313" key="5">
    <source>
        <dbReference type="Proteomes" id="UP000319353"/>
    </source>
</evidence>
<comment type="caution">
    <text evidence="4">The sequence shown here is derived from an EMBL/GenBank/DDBJ whole genome shotgun (WGS) entry which is preliminary data.</text>
</comment>
<gene>
    <name evidence="4" type="ORF">E6H01_02605</name>
</gene>
<dbReference type="Proteomes" id="UP000319353">
    <property type="component" value="Unassembled WGS sequence"/>
</dbReference>
<evidence type="ECO:0000256" key="2">
    <source>
        <dbReference type="ARBA" id="ARBA00023008"/>
    </source>
</evidence>
<dbReference type="EMBL" id="VBAL01000023">
    <property type="protein sequence ID" value="TMJ05758.1"/>
    <property type="molecule type" value="Genomic_DNA"/>
</dbReference>